<reference evidence="2 3" key="1">
    <citation type="journal article" date="2013" name="PLoS ONE">
        <title>Cultivation and Complete Genome Sequencing of Gloeobacter kilaueensis sp. nov., from a Lava Cave in Kilauea Caldera, Hawai'i.</title>
        <authorList>
            <person name="Saw J.H."/>
            <person name="Schatz M."/>
            <person name="Brown M.V."/>
            <person name="Kunkel D.D."/>
            <person name="Foster J.S."/>
            <person name="Shick H."/>
            <person name="Christensen S."/>
            <person name="Hou S."/>
            <person name="Wan X."/>
            <person name="Donachie S.P."/>
        </authorList>
    </citation>
    <scope>NUCLEOTIDE SEQUENCE [LARGE SCALE GENOMIC DNA]</scope>
    <source>
        <strain evidence="3">JS</strain>
    </source>
</reference>
<dbReference type="Pfam" id="PF01042">
    <property type="entry name" value="Ribonuc_L-PSP"/>
    <property type="match status" value="1"/>
</dbReference>
<name>U5QCI8_GLOK1</name>
<sequence>MQTIRGEGNQGPYSQSVLFGDLVFTAGQIPVIPTTGEIVAGGIEEQAAQAFTNLQAVLNAAGTDFDRVLKVTVFLTDMDDFAGLNRVYQSFFTEHLPARSCVAVAALPRGVKVEVEAIAAKSAN</sequence>
<comment type="similarity">
    <text evidence="1">Belongs to the RutC family.</text>
</comment>
<dbReference type="GO" id="GO:0005829">
    <property type="term" value="C:cytosol"/>
    <property type="evidence" value="ECO:0007669"/>
    <property type="project" value="TreeGrafter"/>
</dbReference>
<dbReference type="AlphaFoldDB" id="U5QCI8"/>
<evidence type="ECO:0000313" key="2">
    <source>
        <dbReference type="EMBL" id="AGY56591.1"/>
    </source>
</evidence>
<evidence type="ECO:0000256" key="1">
    <source>
        <dbReference type="ARBA" id="ARBA00010552"/>
    </source>
</evidence>
<dbReference type="STRING" id="1183438.GKIL_0344"/>
<dbReference type="CDD" id="cd00448">
    <property type="entry name" value="YjgF_YER057c_UK114_family"/>
    <property type="match status" value="1"/>
</dbReference>
<evidence type="ECO:0000313" key="3">
    <source>
        <dbReference type="Proteomes" id="UP000017396"/>
    </source>
</evidence>
<gene>
    <name evidence="2" type="primary">tdcF</name>
    <name evidence="2" type="ORF">GKIL_0344</name>
</gene>
<dbReference type="KEGG" id="glj:GKIL_0344"/>
<proteinExistence type="inferred from homology"/>
<dbReference type="PANTHER" id="PTHR11803">
    <property type="entry name" value="2-IMINOBUTANOATE/2-IMINOPROPANOATE DEAMINASE RIDA"/>
    <property type="match status" value="1"/>
</dbReference>
<keyword evidence="3" id="KW-1185">Reference proteome</keyword>
<dbReference type="SUPFAM" id="SSF55298">
    <property type="entry name" value="YjgF-like"/>
    <property type="match status" value="1"/>
</dbReference>
<protein>
    <submittedName>
        <fullName evidence="2">Endoribonuclease L-PSP</fullName>
    </submittedName>
</protein>
<dbReference type="eggNOG" id="COG0251">
    <property type="taxonomic scope" value="Bacteria"/>
</dbReference>
<dbReference type="InterPro" id="IPR006056">
    <property type="entry name" value="RidA"/>
</dbReference>
<dbReference type="RefSeq" id="WP_023171607.1">
    <property type="nucleotide sequence ID" value="NC_022600.1"/>
</dbReference>
<dbReference type="Proteomes" id="UP000017396">
    <property type="component" value="Chromosome"/>
</dbReference>
<accession>U5QCI8</accession>
<organism evidence="2 3">
    <name type="scientific">Gloeobacter kilaueensis (strain ATCC BAA-2537 / CCAP 1431/1 / ULC 316 / JS1)</name>
    <dbReference type="NCBI Taxonomy" id="1183438"/>
    <lineage>
        <taxon>Bacteria</taxon>
        <taxon>Bacillati</taxon>
        <taxon>Cyanobacteriota</taxon>
        <taxon>Cyanophyceae</taxon>
        <taxon>Gloeobacterales</taxon>
        <taxon>Gloeobacteraceae</taxon>
        <taxon>Gloeobacter</taxon>
    </lineage>
</organism>
<dbReference type="InterPro" id="IPR006175">
    <property type="entry name" value="YjgF/YER057c/UK114"/>
</dbReference>
<dbReference type="EMBL" id="CP003587">
    <property type="protein sequence ID" value="AGY56591.1"/>
    <property type="molecule type" value="Genomic_DNA"/>
</dbReference>
<dbReference type="PANTHER" id="PTHR11803:SF39">
    <property type="entry name" value="2-IMINOBUTANOATE_2-IMINOPROPANOATE DEAMINASE"/>
    <property type="match status" value="1"/>
</dbReference>
<dbReference type="Gene3D" id="3.30.1330.40">
    <property type="entry name" value="RutC-like"/>
    <property type="match status" value="1"/>
</dbReference>
<dbReference type="NCBIfam" id="TIGR00004">
    <property type="entry name" value="Rid family detoxifying hydrolase"/>
    <property type="match status" value="1"/>
</dbReference>
<dbReference type="HOGENOM" id="CLU_100715_7_1_3"/>
<dbReference type="GO" id="GO:0019239">
    <property type="term" value="F:deaminase activity"/>
    <property type="evidence" value="ECO:0007669"/>
    <property type="project" value="TreeGrafter"/>
</dbReference>
<dbReference type="PATRIC" id="fig|1183438.3.peg.347"/>
<dbReference type="InterPro" id="IPR035959">
    <property type="entry name" value="RutC-like_sf"/>
</dbReference>
<dbReference type="FunFam" id="3.30.1330.40:FF:000001">
    <property type="entry name" value="L-PSP family endoribonuclease"/>
    <property type="match status" value="1"/>
</dbReference>
<dbReference type="OrthoDB" id="9803101at2"/>